<dbReference type="AlphaFoldDB" id="A0ABD3EZN0"/>
<gene>
    <name evidence="1" type="ORF">V7S43_015386</name>
</gene>
<dbReference type="EMBL" id="JBIMZQ010000045">
    <property type="protein sequence ID" value="KAL3659712.1"/>
    <property type="molecule type" value="Genomic_DNA"/>
</dbReference>
<evidence type="ECO:0000313" key="2">
    <source>
        <dbReference type="Proteomes" id="UP001632037"/>
    </source>
</evidence>
<sequence length="71" mass="8232">MYVSKKAVRRTLTVGAVVVGAIAYMTRVDPDRKEIGLLWKRKLEKVEDIDQFLREKEKAYKLMCEKFPNGA</sequence>
<dbReference type="Proteomes" id="UP001632037">
    <property type="component" value="Unassembled WGS sequence"/>
</dbReference>
<name>A0ABD3EZN0_9STRA</name>
<evidence type="ECO:0000313" key="1">
    <source>
        <dbReference type="EMBL" id="KAL3659712.1"/>
    </source>
</evidence>
<keyword evidence="2" id="KW-1185">Reference proteome</keyword>
<organism evidence="1 2">
    <name type="scientific">Phytophthora oleae</name>
    <dbReference type="NCBI Taxonomy" id="2107226"/>
    <lineage>
        <taxon>Eukaryota</taxon>
        <taxon>Sar</taxon>
        <taxon>Stramenopiles</taxon>
        <taxon>Oomycota</taxon>
        <taxon>Peronosporomycetes</taxon>
        <taxon>Peronosporales</taxon>
        <taxon>Peronosporaceae</taxon>
        <taxon>Phytophthora</taxon>
    </lineage>
</organism>
<protein>
    <submittedName>
        <fullName evidence="1">Uncharacterized protein</fullName>
    </submittedName>
</protein>
<accession>A0ABD3EZN0</accession>
<proteinExistence type="predicted"/>
<reference evidence="1 2" key="1">
    <citation type="submission" date="2024-09" db="EMBL/GenBank/DDBJ databases">
        <title>Genome sequencing and assembly of Phytophthora oleae, isolate VK10A, causative agent of rot of olive drupes.</title>
        <authorList>
            <person name="Conti Taguali S."/>
            <person name="Riolo M."/>
            <person name="La Spada F."/>
            <person name="Cacciola S.O."/>
            <person name="Dionisio G."/>
        </authorList>
    </citation>
    <scope>NUCLEOTIDE SEQUENCE [LARGE SCALE GENOMIC DNA]</scope>
    <source>
        <strain evidence="1 2">VK10A</strain>
    </source>
</reference>
<comment type="caution">
    <text evidence="1">The sequence shown here is derived from an EMBL/GenBank/DDBJ whole genome shotgun (WGS) entry which is preliminary data.</text>
</comment>